<name>A0A5C1E838_9RHOO</name>
<dbReference type="InterPro" id="IPR001537">
    <property type="entry name" value="SpoU_MeTrfase"/>
</dbReference>
<dbReference type="GO" id="GO:0008173">
    <property type="term" value="F:RNA methyltransferase activity"/>
    <property type="evidence" value="ECO:0007669"/>
    <property type="project" value="InterPro"/>
</dbReference>
<dbReference type="InterPro" id="IPR029064">
    <property type="entry name" value="Ribosomal_eL30-like_sf"/>
</dbReference>
<dbReference type="SMART" id="SM00967">
    <property type="entry name" value="SpoU_sub_bind"/>
    <property type="match status" value="1"/>
</dbReference>
<dbReference type="CDD" id="cd18095">
    <property type="entry name" value="SpoU-like_rRNA-MTase"/>
    <property type="match status" value="1"/>
</dbReference>
<evidence type="ECO:0000259" key="4">
    <source>
        <dbReference type="SMART" id="SM00967"/>
    </source>
</evidence>
<feature type="domain" description="RNA 2-O ribose methyltransferase substrate binding" evidence="4">
    <location>
        <begin position="35"/>
        <end position="113"/>
    </location>
</feature>
<sequence length="270" mass="28562">MKNVRTISSRDNPRIKRLKKLAGSARERREEGMMLLDGVHLLEALLAVRIKPRELYVAESALAQTSGEIATCLARPLLGATPLYVLPDHLLRDVAPTETPTGLLAVAELPAAPGQPDPQADAVLLDGVQDPGNLGTLIRTAAAAGFRQIVLSPGCADPWSPKALRAAQGGQFRATLFEGQDLCTFLKVYRGTPMVTRLDGATSLYAMADAPFQGPVAWVFGAEGRGVSPAVMAAVPTGVLIPLPGRVESLNVAAAAAICLFDTLRRRGVK</sequence>
<comment type="similarity">
    <text evidence="1">Belongs to the class IV-like SAM-binding methyltransferase superfamily. RNA methyltransferase TrmH family.</text>
</comment>
<accession>A0A5C1E838</accession>
<dbReference type="RefSeq" id="WP_246154405.1">
    <property type="nucleotide sequence ID" value="NZ_CP022579.1"/>
</dbReference>
<dbReference type="InterPro" id="IPR029028">
    <property type="entry name" value="Alpha/beta_knot_MTases"/>
</dbReference>
<dbReference type="GO" id="GO:0032259">
    <property type="term" value="P:methylation"/>
    <property type="evidence" value="ECO:0007669"/>
    <property type="project" value="UniProtKB-KW"/>
</dbReference>
<evidence type="ECO:0000256" key="2">
    <source>
        <dbReference type="ARBA" id="ARBA00022603"/>
    </source>
</evidence>
<dbReference type="SUPFAM" id="SSF75217">
    <property type="entry name" value="alpha/beta knot"/>
    <property type="match status" value="1"/>
</dbReference>
<evidence type="ECO:0000313" key="5">
    <source>
        <dbReference type="EMBL" id="QEL65033.1"/>
    </source>
</evidence>
<evidence type="ECO:0000256" key="1">
    <source>
        <dbReference type="ARBA" id="ARBA00007228"/>
    </source>
</evidence>
<dbReference type="InterPro" id="IPR051259">
    <property type="entry name" value="rRNA_Methyltransferase"/>
</dbReference>
<organism evidence="5 6">
    <name type="scientific">Oryzomicrobium terrae</name>
    <dbReference type="NCBI Taxonomy" id="1735038"/>
    <lineage>
        <taxon>Bacteria</taxon>
        <taxon>Pseudomonadati</taxon>
        <taxon>Pseudomonadota</taxon>
        <taxon>Betaproteobacteria</taxon>
        <taxon>Rhodocyclales</taxon>
        <taxon>Rhodocyclaceae</taxon>
        <taxon>Oryzomicrobium</taxon>
    </lineage>
</organism>
<dbReference type="Proteomes" id="UP000323671">
    <property type="component" value="Chromosome"/>
</dbReference>
<dbReference type="Gene3D" id="3.30.1330.30">
    <property type="match status" value="1"/>
</dbReference>
<dbReference type="GO" id="GO:0005737">
    <property type="term" value="C:cytoplasm"/>
    <property type="evidence" value="ECO:0007669"/>
    <property type="project" value="UniProtKB-ARBA"/>
</dbReference>
<dbReference type="InterPro" id="IPR053888">
    <property type="entry name" value="MRM3-like_sub_bind"/>
</dbReference>
<evidence type="ECO:0000313" key="6">
    <source>
        <dbReference type="Proteomes" id="UP000323671"/>
    </source>
</evidence>
<dbReference type="GO" id="GO:0003723">
    <property type="term" value="F:RNA binding"/>
    <property type="evidence" value="ECO:0007669"/>
    <property type="project" value="InterPro"/>
</dbReference>
<dbReference type="InterPro" id="IPR013123">
    <property type="entry name" value="SpoU_subst-bd"/>
</dbReference>
<protein>
    <submittedName>
        <fullName evidence="5">tRNA/rRNA methyltransferase protein</fullName>
    </submittedName>
</protein>
<dbReference type="Pfam" id="PF22435">
    <property type="entry name" value="MRM3-like_sub_bind"/>
    <property type="match status" value="1"/>
</dbReference>
<evidence type="ECO:0000256" key="3">
    <source>
        <dbReference type="ARBA" id="ARBA00022679"/>
    </source>
</evidence>
<dbReference type="PANTHER" id="PTHR43191">
    <property type="entry name" value="RRNA METHYLTRANSFERASE 3"/>
    <property type="match status" value="1"/>
</dbReference>
<dbReference type="Gene3D" id="3.40.1280.10">
    <property type="match status" value="1"/>
</dbReference>
<keyword evidence="2 5" id="KW-0489">Methyltransferase</keyword>
<dbReference type="AlphaFoldDB" id="A0A5C1E838"/>
<dbReference type="GO" id="GO:0006396">
    <property type="term" value="P:RNA processing"/>
    <property type="evidence" value="ECO:0007669"/>
    <property type="project" value="InterPro"/>
</dbReference>
<dbReference type="SUPFAM" id="SSF55315">
    <property type="entry name" value="L30e-like"/>
    <property type="match status" value="1"/>
</dbReference>
<reference evidence="5 6" key="1">
    <citation type="submission" date="2017-07" db="EMBL/GenBank/DDBJ databases">
        <title>Complete genome sequence of Oryzomicrobium terrae TPP412.</title>
        <authorList>
            <person name="Chiu L.-W."/>
            <person name="Lo K.-J."/>
            <person name="Tsai Y.-M."/>
            <person name="Lin S.-S."/>
            <person name="Kuo C.-H."/>
            <person name="Liu C.-T."/>
        </authorList>
    </citation>
    <scope>NUCLEOTIDE SEQUENCE [LARGE SCALE GENOMIC DNA]</scope>
    <source>
        <strain evidence="5 6">TPP412</strain>
    </source>
</reference>
<dbReference type="EMBL" id="CP022579">
    <property type="protein sequence ID" value="QEL65033.1"/>
    <property type="molecule type" value="Genomic_DNA"/>
</dbReference>
<dbReference type="Pfam" id="PF00588">
    <property type="entry name" value="SpoU_methylase"/>
    <property type="match status" value="1"/>
</dbReference>
<keyword evidence="3 5" id="KW-0808">Transferase</keyword>
<dbReference type="KEGG" id="otr:OTERR_15570"/>
<keyword evidence="6" id="KW-1185">Reference proteome</keyword>
<dbReference type="InterPro" id="IPR029026">
    <property type="entry name" value="tRNA_m1G_MTases_N"/>
</dbReference>
<proteinExistence type="inferred from homology"/>
<gene>
    <name evidence="5" type="primary">spoU</name>
    <name evidence="5" type="ORF">OTERR_15570</name>
</gene>
<dbReference type="PANTHER" id="PTHR43191:SF2">
    <property type="entry name" value="RRNA METHYLTRANSFERASE 3, MITOCHONDRIAL"/>
    <property type="match status" value="1"/>
</dbReference>